<dbReference type="AlphaFoldDB" id="A0A6F8YRZ8"/>
<name>A0A6F8YRZ8_9ACTN</name>
<feature type="transmembrane region" description="Helical" evidence="1">
    <location>
        <begin position="22"/>
        <end position="43"/>
    </location>
</feature>
<organism evidence="2 3">
    <name type="scientific">Phytohabitans suffuscus</name>
    <dbReference type="NCBI Taxonomy" id="624315"/>
    <lineage>
        <taxon>Bacteria</taxon>
        <taxon>Bacillati</taxon>
        <taxon>Actinomycetota</taxon>
        <taxon>Actinomycetes</taxon>
        <taxon>Micromonosporales</taxon>
        <taxon>Micromonosporaceae</taxon>
    </lineage>
</organism>
<reference evidence="2 3" key="1">
    <citation type="submission" date="2020-03" db="EMBL/GenBank/DDBJ databases">
        <title>Whole genome shotgun sequence of Phytohabitans suffuscus NBRC 105367.</title>
        <authorList>
            <person name="Komaki H."/>
            <person name="Tamura T."/>
        </authorList>
    </citation>
    <scope>NUCLEOTIDE SEQUENCE [LARGE SCALE GENOMIC DNA]</scope>
    <source>
        <strain evidence="2 3">NBRC 105367</strain>
    </source>
</reference>
<sequence>MSPRVLPALVVPTARAMPWRPFAAAAGLGLLIVAVPALSGVSLRDRDLATLLRLAAACGAVGAAFLLDDPAARGLAAVPTPRLARQLVRAVLAALAVTVWWARCWPSPLPAPRTAPPARCRCPV</sequence>
<dbReference type="KEGG" id="psuu:Psuf_060760"/>
<accession>A0A6F8YRZ8</accession>
<keyword evidence="1" id="KW-0472">Membrane</keyword>
<keyword evidence="3" id="KW-1185">Reference proteome</keyword>
<keyword evidence="1" id="KW-1133">Transmembrane helix</keyword>
<dbReference type="EMBL" id="AP022871">
    <property type="protein sequence ID" value="BCB88763.1"/>
    <property type="molecule type" value="Genomic_DNA"/>
</dbReference>
<protein>
    <submittedName>
        <fullName evidence="2">Uncharacterized protein</fullName>
    </submittedName>
</protein>
<keyword evidence="1" id="KW-0812">Transmembrane</keyword>
<gene>
    <name evidence="2" type="ORF">Psuf_060760</name>
</gene>
<evidence type="ECO:0000256" key="1">
    <source>
        <dbReference type="SAM" id="Phobius"/>
    </source>
</evidence>
<evidence type="ECO:0000313" key="3">
    <source>
        <dbReference type="Proteomes" id="UP000503011"/>
    </source>
</evidence>
<evidence type="ECO:0000313" key="2">
    <source>
        <dbReference type="EMBL" id="BCB88763.1"/>
    </source>
</evidence>
<proteinExistence type="predicted"/>
<reference evidence="2 3" key="2">
    <citation type="submission" date="2020-03" db="EMBL/GenBank/DDBJ databases">
        <authorList>
            <person name="Ichikawa N."/>
            <person name="Kimura A."/>
            <person name="Kitahashi Y."/>
            <person name="Uohara A."/>
        </authorList>
    </citation>
    <scope>NUCLEOTIDE SEQUENCE [LARGE SCALE GENOMIC DNA]</scope>
    <source>
        <strain evidence="2 3">NBRC 105367</strain>
    </source>
</reference>
<dbReference type="RefSeq" id="WP_173160363.1">
    <property type="nucleotide sequence ID" value="NZ_AP022871.1"/>
</dbReference>
<dbReference type="Proteomes" id="UP000503011">
    <property type="component" value="Chromosome"/>
</dbReference>